<dbReference type="EMBL" id="CAAALY010095724">
    <property type="protein sequence ID" value="VEL28534.1"/>
    <property type="molecule type" value="Genomic_DNA"/>
</dbReference>
<gene>
    <name evidence="1" type="ORF">PXEA_LOCUS21974</name>
</gene>
<name>A0A3S5AP65_9PLAT</name>
<keyword evidence="2" id="KW-1185">Reference proteome</keyword>
<evidence type="ECO:0000313" key="1">
    <source>
        <dbReference type="EMBL" id="VEL28534.1"/>
    </source>
</evidence>
<sequence length="175" mass="18432">MPSFWSIPLPPGLGCMGGPGPHNSPYLQLCHLVTSLFSSSSSSSSSTPFVPPSGPPEPHPPGVQTWLNLLLSGHLVATLPTLCIPQWCQSKPSGCRLSRRDGPIGATCTTGPIRRLHHQLGSATVLTDRDPIDVRTVYLLVRQTHAPEVSAERAGKKSPAGQTGCQAGCLEAKIA</sequence>
<comment type="caution">
    <text evidence="1">The sequence shown here is derived from an EMBL/GenBank/DDBJ whole genome shotgun (WGS) entry which is preliminary data.</text>
</comment>
<proteinExistence type="predicted"/>
<organism evidence="1 2">
    <name type="scientific">Protopolystoma xenopodis</name>
    <dbReference type="NCBI Taxonomy" id="117903"/>
    <lineage>
        <taxon>Eukaryota</taxon>
        <taxon>Metazoa</taxon>
        <taxon>Spiralia</taxon>
        <taxon>Lophotrochozoa</taxon>
        <taxon>Platyhelminthes</taxon>
        <taxon>Monogenea</taxon>
        <taxon>Polyopisthocotylea</taxon>
        <taxon>Polystomatidea</taxon>
        <taxon>Polystomatidae</taxon>
        <taxon>Protopolystoma</taxon>
    </lineage>
</organism>
<evidence type="ECO:0000313" key="2">
    <source>
        <dbReference type="Proteomes" id="UP000784294"/>
    </source>
</evidence>
<accession>A0A3S5AP65</accession>
<dbReference type="Proteomes" id="UP000784294">
    <property type="component" value="Unassembled WGS sequence"/>
</dbReference>
<protein>
    <submittedName>
        <fullName evidence="1">Uncharacterized protein</fullName>
    </submittedName>
</protein>
<reference evidence="1" key="1">
    <citation type="submission" date="2018-11" db="EMBL/GenBank/DDBJ databases">
        <authorList>
            <consortium name="Pathogen Informatics"/>
        </authorList>
    </citation>
    <scope>NUCLEOTIDE SEQUENCE</scope>
</reference>
<dbReference type="AlphaFoldDB" id="A0A3S5AP65"/>